<feature type="transmembrane region" description="Helical" evidence="1">
    <location>
        <begin position="44"/>
        <end position="62"/>
    </location>
</feature>
<comment type="function">
    <text evidence="1">Plays a role in determining ER morphology.</text>
</comment>
<feature type="compositionally biased region" description="Polar residues" evidence="2">
    <location>
        <begin position="310"/>
        <end position="328"/>
    </location>
</feature>
<name>A0A2T9YCQ9_9FUNG</name>
<dbReference type="GO" id="GO:0071788">
    <property type="term" value="P:endoplasmic reticulum tubular network maintenance"/>
    <property type="evidence" value="ECO:0007669"/>
    <property type="project" value="UniProtKB-UniRule"/>
</dbReference>
<comment type="domain">
    <text evidence="1">The C4-type zinc finger motif is necessary both for its ER three-way tubular junction localization and formation.</text>
</comment>
<feature type="compositionally biased region" description="Basic and acidic residues" evidence="2">
    <location>
        <begin position="300"/>
        <end position="309"/>
    </location>
</feature>
<keyword evidence="1" id="KW-0862">Zinc</keyword>
<keyword evidence="1" id="KW-0479">Metal-binding</keyword>
<proteinExistence type="inferred from homology"/>
<dbReference type="PANTHER" id="PTHR22166:SF12">
    <property type="entry name" value="ENDOPLASMIC RETICULUM JUNCTION FORMATION PROTEIN LUNAPARK"/>
    <property type="match status" value="1"/>
</dbReference>
<dbReference type="EMBL" id="MBFR01000275">
    <property type="protein sequence ID" value="PVU90123.1"/>
    <property type="molecule type" value="Genomic_DNA"/>
</dbReference>
<feature type="compositionally biased region" description="Polar residues" evidence="2">
    <location>
        <begin position="341"/>
        <end position="354"/>
    </location>
</feature>
<dbReference type="GO" id="GO:0008270">
    <property type="term" value="F:zinc ion binding"/>
    <property type="evidence" value="ECO:0007669"/>
    <property type="project" value="UniProtKB-KW"/>
</dbReference>
<sequence length="361" mass="41086">MWLFKPKKDEDYAKVLETLEEELIQNKTHLVELKQRKRTFNTTWVVYSGVAWAVFTAGFWYYGSSRSMSSAKYTTCMSLSILGPLLVFYSNSLLSSAFNFFIKRTEIKIKSLDQLQKEKIKELKDKTKFDKTRKLIEKYEPSNKKVDGAQINLNQARPVKNIKQPTHPSMSPRSVNVASNAEKIKRGPTGVVEISKPINTKSNVWLENFVDKIVGVDEFEDNRYALICSRCYSHNGLIQKEEIYTVQYICPKCGFFNKSKNSIFKASSHDTIAETPAAENKQNTESKDLDTDILESNQKKIVQDNKAKESNNIPTSAKNKTKINSNADSIKPALVEKSFSKKNNIDNGTDSATTEIKDIEE</sequence>
<feature type="region of interest" description="Disordered" evidence="2">
    <location>
        <begin position="300"/>
        <end position="328"/>
    </location>
</feature>
<comment type="subcellular location">
    <subcellularLocation>
        <location evidence="1">Endoplasmic reticulum membrane</location>
        <topology evidence="1">Multi-pass membrane protein</topology>
    </subcellularLocation>
</comment>
<comment type="caution">
    <text evidence="4">The sequence shown here is derived from an EMBL/GenBank/DDBJ whole genome shotgun (WGS) entry which is preliminary data.</text>
</comment>
<dbReference type="STRING" id="133385.A0A2T9YCQ9"/>
<dbReference type="OrthoDB" id="1725934at2759"/>
<feature type="transmembrane region" description="Helical" evidence="1">
    <location>
        <begin position="82"/>
        <end position="102"/>
    </location>
</feature>
<keyword evidence="1" id="KW-0256">Endoplasmic reticulum</keyword>
<protein>
    <recommendedName>
        <fullName evidence="1">Endoplasmic reticulum junction formation protein lunapark</fullName>
    </recommendedName>
</protein>
<dbReference type="Proteomes" id="UP000245383">
    <property type="component" value="Unassembled WGS sequence"/>
</dbReference>
<reference evidence="4 5" key="1">
    <citation type="journal article" date="2018" name="MBio">
        <title>Comparative Genomics Reveals the Core Gene Toolbox for the Fungus-Insect Symbiosis.</title>
        <authorList>
            <person name="Wang Y."/>
            <person name="Stata M."/>
            <person name="Wang W."/>
            <person name="Stajich J.E."/>
            <person name="White M.M."/>
            <person name="Moncalvo J.M."/>
        </authorList>
    </citation>
    <scope>NUCLEOTIDE SEQUENCE [LARGE SCALE GENOMIC DNA]</scope>
    <source>
        <strain evidence="4 5">SWE-8-4</strain>
    </source>
</reference>
<dbReference type="PANTHER" id="PTHR22166">
    <property type="entry name" value="ENDOPLASMIC RETICULUM JUNCTION FORMATION PROTEIN LUNAPARK"/>
    <property type="match status" value="1"/>
</dbReference>
<keyword evidence="1" id="KW-0472">Membrane</keyword>
<dbReference type="AlphaFoldDB" id="A0A2T9YCQ9"/>
<keyword evidence="1" id="KW-0812">Transmembrane</keyword>
<dbReference type="InterPro" id="IPR040115">
    <property type="entry name" value="Lnp"/>
</dbReference>
<dbReference type="Pfam" id="PF10058">
    <property type="entry name" value="Zn_ribbon_10"/>
    <property type="match status" value="1"/>
</dbReference>
<keyword evidence="1" id="KW-0863">Zinc-finger</keyword>
<keyword evidence="5" id="KW-1185">Reference proteome</keyword>
<evidence type="ECO:0000259" key="3">
    <source>
        <dbReference type="Pfam" id="PF10058"/>
    </source>
</evidence>
<gene>
    <name evidence="4" type="ORF">BB561_005017</name>
</gene>
<accession>A0A2T9YCQ9</accession>
<evidence type="ECO:0000256" key="2">
    <source>
        <dbReference type="SAM" id="MobiDB-lite"/>
    </source>
</evidence>
<dbReference type="GO" id="GO:1903373">
    <property type="term" value="P:positive regulation of endoplasmic reticulum tubular network organization"/>
    <property type="evidence" value="ECO:0007669"/>
    <property type="project" value="UniProtKB-UniRule"/>
</dbReference>
<feature type="domain" description="Lunapark zinc ribbon" evidence="3">
    <location>
        <begin position="205"/>
        <end position="257"/>
    </location>
</feature>
<evidence type="ECO:0000313" key="5">
    <source>
        <dbReference type="Proteomes" id="UP000245383"/>
    </source>
</evidence>
<organism evidence="4 5">
    <name type="scientific">Smittium simulii</name>
    <dbReference type="NCBI Taxonomy" id="133385"/>
    <lineage>
        <taxon>Eukaryota</taxon>
        <taxon>Fungi</taxon>
        <taxon>Fungi incertae sedis</taxon>
        <taxon>Zoopagomycota</taxon>
        <taxon>Kickxellomycotina</taxon>
        <taxon>Harpellomycetes</taxon>
        <taxon>Harpellales</taxon>
        <taxon>Legeriomycetaceae</taxon>
        <taxon>Smittium</taxon>
    </lineage>
</organism>
<evidence type="ECO:0000313" key="4">
    <source>
        <dbReference type="EMBL" id="PVU90123.1"/>
    </source>
</evidence>
<feature type="region of interest" description="Disordered" evidence="2">
    <location>
        <begin position="340"/>
        <end position="361"/>
    </location>
</feature>
<dbReference type="InterPro" id="IPR019273">
    <property type="entry name" value="Lunapark_Znf"/>
</dbReference>
<dbReference type="GO" id="GO:0098826">
    <property type="term" value="C:endoplasmic reticulum tubular network membrane"/>
    <property type="evidence" value="ECO:0007669"/>
    <property type="project" value="UniProtKB-UniRule"/>
</dbReference>
<evidence type="ECO:0000256" key="1">
    <source>
        <dbReference type="RuleBase" id="RU367073"/>
    </source>
</evidence>
<keyword evidence="1" id="KW-1133">Transmembrane helix</keyword>
<comment type="similarity">
    <text evidence="1">Belongs to the lunapark family.</text>
</comment>